<evidence type="ECO:0000313" key="3">
    <source>
        <dbReference type="Proteomes" id="UP000030764"/>
    </source>
</evidence>
<reference evidence="2 3" key="1">
    <citation type="journal article" date="2014" name="Nat. Genet.">
        <title>Genome and transcriptome of the porcine whipworm Trichuris suis.</title>
        <authorList>
            <person name="Jex A.R."/>
            <person name="Nejsum P."/>
            <person name="Schwarz E.M."/>
            <person name="Hu L."/>
            <person name="Young N.D."/>
            <person name="Hall R.S."/>
            <person name="Korhonen P.K."/>
            <person name="Liao S."/>
            <person name="Thamsborg S."/>
            <person name="Xia J."/>
            <person name="Xu P."/>
            <person name="Wang S."/>
            <person name="Scheerlinck J.P."/>
            <person name="Hofmann A."/>
            <person name="Sternberg P.W."/>
            <person name="Wang J."/>
            <person name="Gasser R.B."/>
        </authorList>
    </citation>
    <scope>NUCLEOTIDE SEQUENCE [LARGE SCALE GENOMIC DNA]</scope>
    <source>
        <strain evidence="2">DCEP-RM93M</strain>
    </source>
</reference>
<evidence type="ECO:0000256" key="1">
    <source>
        <dbReference type="SAM" id="MobiDB-lite"/>
    </source>
</evidence>
<dbReference type="EMBL" id="KL363457">
    <property type="protein sequence ID" value="KFD45589.1"/>
    <property type="molecule type" value="Genomic_DNA"/>
</dbReference>
<keyword evidence="3" id="KW-1185">Reference proteome</keyword>
<feature type="region of interest" description="Disordered" evidence="1">
    <location>
        <begin position="1"/>
        <end position="23"/>
    </location>
</feature>
<proteinExistence type="predicted"/>
<name>A0A085LKU3_9BILA</name>
<evidence type="ECO:0000313" key="2">
    <source>
        <dbReference type="EMBL" id="KFD45589.1"/>
    </source>
</evidence>
<organism evidence="2 3">
    <name type="scientific">Trichuris suis</name>
    <name type="common">pig whipworm</name>
    <dbReference type="NCBI Taxonomy" id="68888"/>
    <lineage>
        <taxon>Eukaryota</taxon>
        <taxon>Metazoa</taxon>
        <taxon>Ecdysozoa</taxon>
        <taxon>Nematoda</taxon>
        <taxon>Enoplea</taxon>
        <taxon>Dorylaimia</taxon>
        <taxon>Trichinellida</taxon>
        <taxon>Trichuridae</taxon>
        <taxon>Trichuris</taxon>
    </lineage>
</organism>
<dbReference type="Proteomes" id="UP000030764">
    <property type="component" value="Unassembled WGS sequence"/>
</dbReference>
<protein>
    <submittedName>
        <fullName evidence="2">Uncharacterized protein</fullName>
    </submittedName>
</protein>
<feature type="compositionally biased region" description="Basic residues" evidence="1">
    <location>
        <begin position="175"/>
        <end position="185"/>
    </location>
</feature>
<sequence length="228" mass="24219">MRGPQRPAPLKSRGRPQWAGAPLQPSAAQLVTAVEHCCRGAASTTVYDAGGLRPTTVKVGLPRGCREGGILWQPNDAAGEAERSTSVCAAVRSTDGRRQRPLRPFAAQLVTADEQCSCGATTTTVDDAGGQRSTTAKVGLPRDCREDARTAAVNDRSVYLVAPDRQRRSAVATGGRRHHASKRCARPPVASRPLAEQQNSNSDEDDEGAVVPDSSRSMCYDGLCQLLN</sequence>
<feature type="region of interest" description="Disordered" evidence="1">
    <location>
        <begin position="167"/>
        <end position="216"/>
    </location>
</feature>
<gene>
    <name evidence="2" type="ORF">M513_13536</name>
</gene>
<dbReference type="AlphaFoldDB" id="A0A085LKU3"/>
<accession>A0A085LKU3</accession>